<dbReference type="Proteomes" id="UP000281128">
    <property type="component" value="Unassembled WGS sequence"/>
</dbReference>
<proteinExistence type="predicted"/>
<dbReference type="AlphaFoldDB" id="A0A3A8AU30"/>
<dbReference type="NCBIfam" id="TIGR01444">
    <property type="entry name" value="fkbM_fam"/>
    <property type="match status" value="1"/>
</dbReference>
<dbReference type="EMBL" id="RAPE01000003">
    <property type="protein sequence ID" value="RKF14140.1"/>
    <property type="molecule type" value="Genomic_DNA"/>
</dbReference>
<keyword evidence="2" id="KW-0808">Transferase</keyword>
<sequence length="233" mass="25746">MREGINMIGGLRKLVSKLMKPAAPTSGVDAFLDHASGVIHIGANTGQERKVYAAKGLNVAWVEPIPDVFAELEANLQGMSRQRAYRYLLTDRDGDRITLNIANNGGASSSIFDLKDHRKIWPEVHYTGSLEMTSTTFRSFAEAESLDLGAYDALVLDTQGAELLVLQGAGQLLEQFRFIKTEAADFESYAGCCKLDDLTDYVARFGFRKAMQVPFAGDAQKGQYYEVLYERDA</sequence>
<evidence type="ECO:0000259" key="1">
    <source>
        <dbReference type="Pfam" id="PF05050"/>
    </source>
</evidence>
<dbReference type="InterPro" id="IPR053188">
    <property type="entry name" value="FkbM_Methyltransferase"/>
</dbReference>
<keyword evidence="3" id="KW-1185">Reference proteome</keyword>
<dbReference type="SUPFAM" id="SSF53335">
    <property type="entry name" value="S-adenosyl-L-methionine-dependent methyltransferases"/>
    <property type="match status" value="1"/>
</dbReference>
<dbReference type="PANTHER" id="PTHR36973:SF4">
    <property type="entry name" value="NODULATION PROTEIN"/>
    <property type="match status" value="1"/>
</dbReference>
<gene>
    <name evidence="2" type="ORF">D6850_13315</name>
</gene>
<dbReference type="InterPro" id="IPR006342">
    <property type="entry name" value="FkbM_mtfrase"/>
</dbReference>
<feature type="domain" description="Methyltransferase FkbM" evidence="1">
    <location>
        <begin position="40"/>
        <end position="208"/>
    </location>
</feature>
<dbReference type="PANTHER" id="PTHR36973">
    <property type="entry name" value="SLL1456 PROTEIN-RELATED"/>
    <property type="match status" value="1"/>
</dbReference>
<dbReference type="GO" id="GO:0032259">
    <property type="term" value="P:methylation"/>
    <property type="evidence" value="ECO:0007669"/>
    <property type="project" value="UniProtKB-KW"/>
</dbReference>
<reference evidence="2 3" key="1">
    <citation type="submission" date="2018-09" db="EMBL/GenBank/DDBJ databases">
        <title>Roseovarius spongiae sp. nov., isolated from a marine sponge.</title>
        <authorList>
            <person name="Zhuang L."/>
            <person name="Luo L."/>
        </authorList>
    </citation>
    <scope>NUCLEOTIDE SEQUENCE [LARGE SCALE GENOMIC DNA]</scope>
    <source>
        <strain evidence="2 3">HN-E21</strain>
    </source>
</reference>
<comment type="caution">
    <text evidence="2">The sequence shown here is derived from an EMBL/GenBank/DDBJ whole genome shotgun (WGS) entry which is preliminary data.</text>
</comment>
<organism evidence="2 3">
    <name type="scientific">Roseovarius spongiae</name>
    <dbReference type="NCBI Taxonomy" id="2320272"/>
    <lineage>
        <taxon>Bacteria</taxon>
        <taxon>Pseudomonadati</taxon>
        <taxon>Pseudomonadota</taxon>
        <taxon>Alphaproteobacteria</taxon>
        <taxon>Rhodobacterales</taxon>
        <taxon>Roseobacteraceae</taxon>
        <taxon>Roseovarius</taxon>
    </lineage>
</organism>
<keyword evidence="2" id="KW-0489">Methyltransferase</keyword>
<name>A0A3A8AU30_9RHOB</name>
<evidence type="ECO:0000313" key="3">
    <source>
        <dbReference type="Proteomes" id="UP000281128"/>
    </source>
</evidence>
<accession>A0A3A8AU30</accession>
<dbReference type="Pfam" id="PF05050">
    <property type="entry name" value="Methyltransf_21"/>
    <property type="match status" value="1"/>
</dbReference>
<dbReference type="GO" id="GO:0008171">
    <property type="term" value="F:O-methyltransferase activity"/>
    <property type="evidence" value="ECO:0007669"/>
    <property type="project" value="TreeGrafter"/>
</dbReference>
<dbReference type="OrthoDB" id="4104638at2"/>
<protein>
    <submittedName>
        <fullName evidence="2">FkbM family methyltransferase</fullName>
    </submittedName>
</protein>
<dbReference type="Gene3D" id="3.40.50.150">
    <property type="entry name" value="Vaccinia Virus protein VP39"/>
    <property type="match status" value="1"/>
</dbReference>
<evidence type="ECO:0000313" key="2">
    <source>
        <dbReference type="EMBL" id="RKF14140.1"/>
    </source>
</evidence>
<dbReference type="InterPro" id="IPR029063">
    <property type="entry name" value="SAM-dependent_MTases_sf"/>
</dbReference>